<feature type="domain" description="GST N-terminal" evidence="1">
    <location>
        <begin position="10"/>
        <end position="58"/>
    </location>
</feature>
<keyword evidence="3" id="KW-1185">Reference proteome</keyword>
<evidence type="ECO:0000259" key="1">
    <source>
        <dbReference type="Pfam" id="PF13417"/>
    </source>
</evidence>
<dbReference type="Proteomes" id="UP000678281">
    <property type="component" value="Unassembled WGS sequence"/>
</dbReference>
<reference evidence="2" key="1">
    <citation type="submission" date="2021-04" db="EMBL/GenBank/DDBJ databases">
        <title>Devosia litorisediminis sp. nov., isolated from a sand dune.</title>
        <authorList>
            <person name="Park S."/>
            <person name="Yoon J.-H."/>
        </authorList>
    </citation>
    <scope>NUCLEOTIDE SEQUENCE</scope>
    <source>
        <strain evidence="2">BSSL-BM10</strain>
    </source>
</reference>
<dbReference type="AlphaFoldDB" id="A0A942I5V4"/>
<sequence>MMLALQGGKRSPFVRRVTIWLDLQGREFEPRPVDLFGADFESFRARNPLSRVAVLTTPTWWSVRVDCLRSQVGQGLEAIEAQTPEARSQKLDGLVAPHPMASTLPSSPEWPF</sequence>
<organism evidence="2 3">
    <name type="scientific">Devosia litorisediminis</name>
    <dbReference type="NCBI Taxonomy" id="2829817"/>
    <lineage>
        <taxon>Bacteria</taxon>
        <taxon>Pseudomonadati</taxon>
        <taxon>Pseudomonadota</taxon>
        <taxon>Alphaproteobacteria</taxon>
        <taxon>Hyphomicrobiales</taxon>
        <taxon>Devosiaceae</taxon>
        <taxon>Devosia</taxon>
    </lineage>
</organism>
<protein>
    <recommendedName>
        <fullName evidence="1">GST N-terminal domain-containing protein</fullName>
    </recommendedName>
</protein>
<evidence type="ECO:0000313" key="2">
    <source>
        <dbReference type="EMBL" id="MBS3849471.1"/>
    </source>
</evidence>
<dbReference type="EMBL" id="JAGXTP010000001">
    <property type="protein sequence ID" value="MBS3849471.1"/>
    <property type="molecule type" value="Genomic_DNA"/>
</dbReference>
<proteinExistence type="predicted"/>
<dbReference type="Pfam" id="PF13417">
    <property type="entry name" value="GST_N_3"/>
    <property type="match status" value="1"/>
</dbReference>
<dbReference type="RefSeq" id="WP_212658941.1">
    <property type="nucleotide sequence ID" value="NZ_JAGXTP010000001.1"/>
</dbReference>
<comment type="caution">
    <text evidence="2">The sequence shown here is derived from an EMBL/GenBank/DDBJ whole genome shotgun (WGS) entry which is preliminary data.</text>
</comment>
<dbReference type="Gene3D" id="3.40.30.10">
    <property type="entry name" value="Glutaredoxin"/>
    <property type="match status" value="1"/>
</dbReference>
<dbReference type="InterPro" id="IPR004045">
    <property type="entry name" value="Glutathione_S-Trfase_N"/>
</dbReference>
<name>A0A942I5V4_9HYPH</name>
<gene>
    <name evidence="2" type="ORF">KD146_12255</name>
</gene>
<dbReference type="CDD" id="cd00570">
    <property type="entry name" value="GST_N_family"/>
    <property type="match status" value="1"/>
</dbReference>
<accession>A0A942I5V4</accession>
<dbReference type="InterPro" id="IPR036249">
    <property type="entry name" value="Thioredoxin-like_sf"/>
</dbReference>
<dbReference type="SUPFAM" id="SSF52833">
    <property type="entry name" value="Thioredoxin-like"/>
    <property type="match status" value="1"/>
</dbReference>
<evidence type="ECO:0000313" key="3">
    <source>
        <dbReference type="Proteomes" id="UP000678281"/>
    </source>
</evidence>